<proteinExistence type="predicted"/>
<dbReference type="EMBL" id="LT906465">
    <property type="protein sequence ID" value="SNV33274.1"/>
    <property type="molecule type" value="Genomic_DNA"/>
</dbReference>
<dbReference type="Proteomes" id="UP000215196">
    <property type="component" value="Chromosome 1"/>
</dbReference>
<protein>
    <recommendedName>
        <fullName evidence="3">WD40 repeat domain-containing protein</fullName>
    </recommendedName>
</protein>
<accession>A0A239WI33</accession>
<evidence type="ECO:0000313" key="2">
    <source>
        <dbReference type="Proteomes" id="UP000215196"/>
    </source>
</evidence>
<gene>
    <name evidence="1" type="ORF">SAMEA4412677_00205</name>
</gene>
<keyword evidence="2" id="KW-1185">Reference proteome</keyword>
<dbReference type="SUPFAM" id="SSF63825">
    <property type="entry name" value="YWTD domain"/>
    <property type="match status" value="1"/>
</dbReference>
<dbReference type="AlphaFoldDB" id="A0A239WI33"/>
<evidence type="ECO:0008006" key="3">
    <source>
        <dbReference type="Google" id="ProtNLM"/>
    </source>
</evidence>
<sequence length="297" mass="34244">MTKKTFFLLSFLYVLNISAQQNYEWLKIKKYKVATLSDGLKETSGLKFAGEKLYSFNDGGNTSEIFELDKSTGSIINKINTGLTNTDWEALTSDETHFYIGDFGNNWGIRKDLKIYKIPHSSPTYPATAEIISFQYPEQKEFIGKPHNNNWDAESLIYKDGKLHIFTKEWQSYQTAHYRLSSTSSEEIQNAEKLEAYNLGYLATDASYFKNKLYIIGYTRKMEVFLTVFKEDQDGKFFTQKPQKYYLGQTSKLGQIEGIAVNDDGMYISGEAFKFKIFNAKPSFYFIPTDKLPWVSP</sequence>
<organism evidence="1 2">
    <name type="scientific">Chryseobacterium taklimakanense</name>
    <dbReference type="NCBI Taxonomy" id="536441"/>
    <lineage>
        <taxon>Bacteria</taxon>
        <taxon>Pseudomonadati</taxon>
        <taxon>Bacteroidota</taxon>
        <taxon>Flavobacteriia</taxon>
        <taxon>Flavobacteriales</taxon>
        <taxon>Weeksellaceae</taxon>
        <taxon>Chryseobacterium group</taxon>
        <taxon>Chryseobacterium</taxon>
    </lineage>
</organism>
<dbReference type="RefSeq" id="WP_095069537.1">
    <property type="nucleotide sequence ID" value="NZ_LT906465.1"/>
</dbReference>
<dbReference type="KEGG" id="ctak:4412677_00205"/>
<reference evidence="1 2" key="1">
    <citation type="submission" date="2017-06" db="EMBL/GenBank/DDBJ databases">
        <authorList>
            <consortium name="Pathogen Informatics"/>
        </authorList>
    </citation>
    <scope>NUCLEOTIDE SEQUENCE [LARGE SCALE GENOMIC DNA]</scope>
    <source>
        <strain evidence="1 2">NCTC13490</strain>
    </source>
</reference>
<name>A0A239WI33_9FLAO</name>
<evidence type="ECO:0000313" key="1">
    <source>
        <dbReference type="EMBL" id="SNV33274.1"/>
    </source>
</evidence>